<protein>
    <submittedName>
        <fullName evidence="10">MFS transporter</fullName>
    </submittedName>
</protein>
<dbReference type="GO" id="GO:0005886">
    <property type="term" value="C:plasma membrane"/>
    <property type="evidence" value="ECO:0007669"/>
    <property type="project" value="UniProtKB-SubCell"/>
</dbReference>
<reference evidence="10 11" key="1">
    <citation type="journal article" date="2014" name="Int. J. Syst. Evol. Microbiol.">
        <title>Nocardioides zeae sp. nov., isolated from the stem of Zea mays.</title>
        <authorList>
            <person name="Glaeser S.P."/>
            <person name="McInroy J.A."/>
            <person name="Busse H.J."/>
            <person name="Kampfer P."/>
        </authorList>
    </citation>
    <scope>NUCLEOTIDE SEQUENCE [LARGE SCALE GENOMIC DNA]</scope>
    <source>
        <strain evidence="10 11">JCM 30728</strain>
    </source>
</reference>
<evidence type="ECO:0000256" key="8">
    <source>
        <dbReference type="SAM" id="Phobius"/>
    </source>
</evidence>
<feature type="transmembrane region" description="Helical" evidence="8">
    <location>
        <begin position="373"/>
        <end position="395"/>
    </location>
</feature>
<keyword evidence="3" id="KW-0813">Transport</keyword>
<dbReference type="InterPro" id="IPR036259">
    <property type="entry name" value="MFS_trans_sf"/>
</dbReference>
<dbReference type="PROSITE" id="PS50850">
    <property type="entry name" value="MFS"/>
    <property type="match status" value="1"/>
</dbReference>
<comment type="subcellular location">
    <subcellularLocation>
        <location evidence="1">Cell membrane</location>
        <topology evidence="1">Multi-pass membrane protein</topology>
    </subcellularLocation>
</comment>
<feature type="transmembrane region" description="Helical" evidence="8">
    <location>
        <begin position="144"/>
        <end position="163"/>
    </location>
</feature>
<evidence type="ECO:0000256" key="1">
    <source>
        <dbReference type="ARBA" id="ARBA00004651"/>
    </source>
</evidence>
<keyword evidence="4" id="KW-1003">Cell membrane</keyword>
<evidence type="ECO:0000256" key="3">
    <source>
        <dbReference type="ARBA" id="ARBA00022448"/>
    </source>
</evidence>
<organism evidence="10 11">
    <name type="scientific">Nocardioides zeae</name>
    <dbReference type="NCBI Taxonomy" id="1457234"/>
    <lineage>
        <taxon>Bacteria</taxon>
        <taxon>Bacillati</taxon>
        <taxon>Actinomycetota</taxon>
        <taxon>Actinomycetes</taxon>
        <taxon>Propionibacteriales</taxon>
        <taxon>Nocardioidaceae</taxon>
        <taxon>Nocardioides</taxon>
    </lineage>
</organism>
<feature type="transmembrane region" description="Helical" evidence="8">
    <location>
        <begin position="112"/>
        <end position="132"/>
    </location>
</feature>
<feature type="transmembrane region" description="Helical" evidence="8">
    <location>
        <begin position="347"/>
        <end position="367"/>
    </location>
</feature>
<dbReference type="Pfam" id="PF07690">
    <property type="entry name" value="MFS_1"/>
    <property type="match status" value="1"/>
</dbReference>
<feature type="transmembrane region" description="Helical" evidence="8">
    <location>
        <begin position="222"/>
        <end position="244"/>
    </location>
</feature>
<feature type="transmembrane region" description="Helical" evidence="8">
    <location>
        <begin position="259"/>
        <end position="277"/>
    </location>
</feature>
<evidence type="ECO:0000313" key="11">
    <source>
        <dbReference type="Proteomes" id="UP000468687"/>
    </source>
</evidence>
<sequence>MQHDGHTWVGHVRGSGDYQRLVLALFAAGFATFAQIFDAQAVLPALARDLAVPPATAALAVSATTTGLACSVLVWASVSDRIGRTRAMTWSLGVATVLSLLAPLMPSLEAVVALRALTGVALGAVPAVAMAYLNEEVRRDQVPVAAATYIAGNTIGGIVGRLVAGPVSEWVGWRAGLLAVAALCAVLTVVFWRVVPAPRGFAGRRPGDRAVRRVLHHLRTRALLATYVAGFCLMGAFATVYNYLGFRVTAPPFGVPEQLVSLLFLVYLCGTVASRVGGSAVRRLGAVPVALTGVALVLVSLPLLLADDLVVLVLGLAVFTVGIFCAHPVTSSLSGQLARAGRAQSTALYQLSWLAGTAVLGWASGHVYDARGWATTLLVVAGLAAVAGLAVAVGLTGGRADPDPGAGPAGEPLRR</sequence>
<dbReference type="SUPFAM" id="SSF103473">
    <property type="entry name" value="MFS general substrate transporter"/>
    <property type="match status" value="1"/>
</dbReference>
<keyword evidence="5 8" id="KW-0812">Transmembrane</keyword>
<accession>A0A6P0HLA0</accession>
<dbReference type="Gene3D" id="1.20.1250.20">
    <property type="entry name" value="MFS general substrate transporter like domains"/>
    <property type="match status" value="1"/>
</dbReference>
<keyword evidence="6 8" id="KW-1133">Transmembrane helix</keyword>
<dbReference type="Proteomes" id="UP000468687">
    <property type="component" value="Unassembled WGS sequence"/>
</dbReference>
<feature type="transmembrane region" description="Helical" evidence="8">
    <location>
        <begin position="309"/>
        <end position="326"/>
    </location>
</feature>
<evidence type="ECO:0000313" key="10">
    <source>
        <dbReference type="EMBL" id="NEN78405.1"/>
    </source>
</evidence>
<dbReference type="InterPro" id="IPR011701">
    <property type="entry name" value="MFS"/>
</dbReference>
<gene>
    <name evidence="10" type="ORF">G3T38_08945</name>
</gene>
<dbReference type="PANTHER" id="PTHR43271:SF1">
    <property type="entry name" value="INNER MEMBRANE TRANSPORT PROTEIN YNFM"/>
    <property type="match status" value="1"/>
</dbReference>
<dbReference type="GO" id="GO:0022857">
    <property type="term" value="F:transmembrane transporter activity"/>
    <property type="evidence" value="ECO:0007669"/>
    <property type="project" value="InterPro"/>
</dbReference>
<evidence type="ECO:0000259" key="9">
    <source>
        <dbReference type="PROSITE" id="PS50850"/>
    </source>
</evidence>
<dbReference type="PANTHER" id="PTHR43271">
    <property type="entry name" value="BLL2771 PROTEIN"/>
    <property type="match status" value="1"/>
</dbReference>
<feature type="transmembrane region" description="Helical" evidence="8">
    <location>
        <begin position="87"/>
        <end position="106"/>
    </location>
</feature>
<feature type="transmembrane region" description="Helical" evidence="8">
    <location>
        <begin position="175"/>
        <end position="195"/>
    </location>
</feature>
<name>A0A6P0HLA0_9ACTN</name>
<feature type="domain" description="Major facilitator superfamily (MFS) profile" evidence="9">
    <location>
        <begin position="21"/>
        <end position="399"/>
    </location>
</feature>
<dbReference type="RefSeq" id="WP_163771947.1">
    <property type="nucleotide sequence ID" value="NZ_JAAGXA010000005.1"/>
</dbReference>
<feature type="transmembrane region" description="Helical" evidence="8">
    <location>
        <begin position="21"/>
        <end position="43"/>
    </location>
</feature>
<feature type="transmembrane region" description="Helical" evidence="8">
    <location>
        <begin position="284"/>
        <end position="303"/>
    </location>
</feature>
<proteinExistence type="inferred from homology"/>
<keyword evidence="11" id="KW-1185">Reference proteome</keyword>
<dbReference type="AlphaFoldDB" id="A0A6P0HLA0"/>
<comment type="similarity">
    <text evidence="2">Belongs to the major facilitator superfamily.</text>
</comment>
<dbReference type="CDD" id="cd17324">
    <property type="entry name" value="MFS_NepI_like"/>
    <property type="match status" value="1"/>
</dbReference>
<dbReference type="EMBL" id="JAAGXA010000005">
    <property type="protein sequence ID" value="NEN78405.1"/>
    <property type="molecule type" value="Genomic_DNA"/>
</dbReference>
<evidence type="ECO:0000256" key="5">
    <source>
        <dbReference type="ARBA" id="ARBA00022692"/>
    </source>
</evidence>
<feature type="transmembrane region" description="Helical" evidence="8">
    <location>
        <begin position="55"/>
        <end position="75"/>
    </location>
</feature>
<evidence type="ECO:0000256" key="4">
    <source>
        <dbReference type="ARBA" id="ARBA00022475"/>
    </source>
</evidence>
<evidence type="ECO:0000256" key="6">
    <source>
        <dbReference type="ARBA" id="ARBA00022989"/>
    </source>
</evidence>
<keyword evidence="7 8" id="KW-0472">Membrane</keyword>
<evidence type="ECO:0000256" key="7">
    <source>
        <dbReference type="ARBA" id="ARBA00023136"/>
    </source>
</evidence>
<comment type="caution">
    <text evidence="10">The sequence shown here is derived from an EMBL/GenBank/DDBJ whole genome shotgun (WGS) entry which is preliminary data.</text>
</comment>
<dbReference type="InterPro" id="IPR020846">
    <property type="entry name" value="MFS_dom"/>
</dbReference>
<evidence type="ECO:0000256" key="2">
    <source>
        <dbReference type="ARBA" id="ARBA00008335"/>
    </source>
</evidence>